<proteinExistence type="predicted"/>
<comment type="caution">
    <text evidence="1">The sequence shown here is derived from an EMBL/GenBank/DDBJ whole genome shotgun (WGS) entry which is preliminary data.</text>
</comment>
<evidence type="ECO:0000313" key="1">
    <source>
        <dbReference type="EMBL" id="TFH81781.1"/>
    </source>
</evidence>
<dbReference type="EMBL" id="SPDQ01000011">
    <property type="protein sequence ID" value="TFH81781.1"/>
    <property type="molecule type" value="Genomic_DNA"/>
</dbReference>
<accession>A0A4Y8VN98</accession>
<organism evidence="1 2">
    <name type="scientific">Pseudomonas kribbensis</name>
    <dbReference type="NCBI Taxonomy" id="1628086"/>
    <lineage>
        <taxon>Bacteria</taxon>
        <taxon>Pseudomonadati</taxon>
        <taxon>Pseudomonadota</taxon>
        <taxon>Gammaproteobacteria</taxon>
        <taxon>Pseudomonadales</taxon>
        <taxon>Pseudomonadaceae</taxon>
        <taxon>Pseudomonas</taxon>
    </lineage>
</organism>
<name>A0A4Y8VN98_9PSED</name>
<dbReference type="AlphaFoldDB" id="A0A4Y8VN98"/>
<dbReference type="OrthoDB" id="6999291at2"/>
<sequence length="214" mass="24388">MSEDFEKIRELFIEAAVDFTDAAESYDFLSDDFLKVQNEVIGLLSMISAVGMSRKFKSEEELFNLSLDLGGFVLGPLIRVQDHLAEISGKRPEAVKDFSEFIFSIAQLFFIPSQNLKRRYRSENAAFKSSLAVVNEIKDAVRERARTIADEKWKSDAKKKEYPRLSDMAVYVRTRLEGEGWSEDMPKTLETIKGWLRPMAPAYAKQPGRSPKSS</sequence>
<protein>
    <submittedName>
        <fullName evidence="1">Uncharacterized protein</fullName>
    </submittedName>
</protein>
<dbReference type="RefSeq" id="WP_134826105.1">
    <property type="nucleotide sequence ID" value="NZ_SPDQ01000011.1"/>
</dbReference>
<reference evidence="1 2" key="1">
    <citation type="submission" date="2019-03" db="EMBL/GenBank/DDBJ databases">
        <title>Draft genome sequence of humic substances-degrading Pseudomonas kribbensis CHA-19 from forest soil.</title>
        <authorList>
            <person name="Kim D."/>
        </authorList>
    </citation>
    <scope>NUCLEOTIDE SEQUENCE [LARGE SCALE GENOMIC DNA]</scope>
    <source>
        <strain evidence="1 2">CHA-19</strain>
    </source>
</reference>
<evidence type="ECO:0000313" key="2">
    <source>
        <dbReference type="Proteomes" id="UP000297555"/>
    </source>
</evidence>
<dbReference type="Proteomes" id="UP000297555">
    <property type="component" value="Unassembled WGS sequence"/>
</dbReference>
<gene>
    <name evidence="1" type="ORF">E4J90_09380</name>
</gene>